<dbReference type="EMBL" id="CM009307">
    <property type="protein sequence ID" value="RQP02490.1"/>
    <property type="molecule type" value="Genomic_DNA"/>
</dbReference>
<evidence type="ECO:0000313" key="1">
    <source>
        <dbReference type="EMBL" id="RQP02490.1"/>
    </source>
</evidence>
<keyword evidence="2" id="KW-1185">Reference proteome</keyword>
<organism evidence="1 2">
    <name type="scientific">Populus trichocarpa</name>
    <name type="common">Western balsam poplar</name>
    <name type="synonym">Populus balsamifera subsp. trichocarpa</name>
    <dbReference type="NCBI Taxonomy" id="3694"/>
    <lineage>
        <taxon>Eukaryota</taxon>
        <taxon>Viridiplantae</taxon>
        <taxon>Streptophyta</taxon>
        <taxon>Embryophyta</taxon>
        <taxon>Tracheophyta</taxon>
        <taxon>Spermatophyta</taxon>
        <taxon>Magnoliopsida</taxon>
        <taxon>eudicotyledons</taxon>
        <taxon>Gunneridae</taxon>
        <taxon>Pentapetalae</taxon>
        <taxon>rosids</taxon>
        <taxon>fabids</taxon>
        <taxon>Malpighiales</taxon>
        <taxon>Salicaceae</taxon>
        <taxon>Saliceae</taxon>
        <taxon>Populus</taxon>
    </lineage>
</organism>
<protein>
    <submittedName>
        <fullName evidence="1">Uncharacterized protein</fullName>
    </submittedName>
</protein>
<reference evidence="1 2" key="1">
    <citation type="journal article" date="2006" name="Science">
        <title>The genome of black cottonwood, Populus trichocarpa (Torr. &amp; Gray).</title>
        <authorList>
            <person name="Tuskan G.A."/>
            <person name="Difazio S."/>
            <person name="Jansson S."/>
            <person name="Bohlmann J."/>
            <person name="Grigoriev I."/>
            <person name="Hellsten U."/>
            <person name="Putnam N."/>
            <person name="Ralph S."/>
            <person name="Rombauts S."/>
            <person name="Salamov A."/>
            <person name="Schein J."/>
            <person name="Sterck L."/>
            <person name="Aerts A."/>
            <person name="Bhalerao R.R."/>
            <person name="Bhalerao R.P."/>
            <person name="Blaudez D."/>
            <person name="Boerjan W."/>
            <person name="Brun A."/>
            <person name="Brunner A."/>
            <person name="Busov V."/>
            <person name="Campbell M."/>
            <person name="Carlson J."/>
            <person name="Chalot M."/>
            <person name="Chapman J."/>
            <person name="Chen G.L."/>
            <person name="Cooper D."/>
            <person name="Coutinho P.M."/>
            <person name="Couturier J."/>
            <person name="Covert S."/>
            <person name="Cronk Q."/>
            <person name="Cunningham R."/>
            <person name="Davis J."/>
            <person name="Degroeve S."/>
            <person name="Dejardin A."/>
            <person name="Depamphilis C."/>
            <person name="Detter J."/>
            <person name="Dirks B."/>
            <person name="Dubchak I."/>
            <person name="Duplessis S."/>
            <person name="Ehlting J."/>
            <person name="Ellis B."/>
            <person name="Gendler K."/>
            <person name="Goodstein D."/>
            <person name="Gribskov M."/>
            <person name="Grimwood J."/>
            <person name="Groover A."/>
            <person name="Gunter L."/>
            <person name="Hamberger B."/>
            <person name="Heinze B."/>
            <person name="Helariutta Y."/>
            <person name="Henrissat B."/>
            <person name="Holligan D."/>
            <person name="Holt R."/>
            <person name="Huang W."/>
            <person name="Islam-Faridi N."/>
            <person name="Jones S."/>
            <person name="Jones-Rhoades M."/>
            <person name="Jorgensen R."/>
            <person name="Joshi C."/>
            <person name="Kangasjarvi J."/>
            <person name="Karlsson J."/>
            <person name="Kelleher C."/>
            <person name="Kirkpatrick R."/>
            <person name="Kirst M."/>
            <person name="Kohler A."/>
            <person name="Kalluri U."/>
            <person name="Larimer F."/>
            <person name="Leebens-Mack J."/>
            <person name="Leple J.C."/>
            <person name="Locascio P."/>
            <person name="Lou Y."/>
            <person name="Lucas S."/>
            <person name="Martin F."/>
            <person name="Montanini B."/>
            <person name="Napoli C."/>
            <person name="Nelson D.R."/>
            <person name="Nelson C."/>
            <person name="Nieminen K."/>
            <person name="Nilsson O."/>
            <person name="Pereda V."/>
            <person name="Peter G."/>
            <person name="Philippe R."/>
            <person name="Pilate G."/>
            <person name="Poliakov A."/>
            <person name="Razumovskaya J."/>
            <person name="Richardson P."/>
            <person name="Rinaldi C."/>
            <person name="Ritland K."/>
            <person name="Rouze P."/>
            <person name="Ryaboy D."/>
            <person name="Schmutz J."/>
            <person name="Schrader J."/>
            <person name="Segerman B."/>
            <person name="Shin H."/>
            <person name="Siddiqui A."/>
            <person name="Sterky F."/>
            <person name="Terry A."/>
            <person name="Tsai C.J."/>
            <person name="Uberbacher E."/>
            <person name="Unneberg P."/>
            <person name="Vahala J."/>
            <person name="Wall K."/>
            <person name="Wessler S."/>
            <person name="Yang G."/>
            <person name="Yin T."/>
            <person name="Douglas C."/>
            <person name="Marra M."/>
            <person name="Sandberg G."/>
            <person name="Van de Peer Y."/>
            <person name="Rokhsar D."/>
        </authorList>
    </citation>
    <scope>NUCLEOTIDE SEQUENCE [LARGE SCALE GENOMIC DNA]</scope>
    <source>
        <strain evidence="2">cv. Nisqually</strain>
    </source>
</reference>
<sequence length="31" mass="3409">MPLVVTTKPDWSSPSGTPRKMLLVQLLQPST</sequence>
<dbReference type="InParanoid" id="A0A3N7G5M3"/>
<dbReference type="AlphaFoldDB" id="A0A3N7G5M3"/>
<name>A0A3N7G5M3_POPTR</name>
<evidence type="ECO:0000313" key="2">
    <source>
        <dbReference type="Proteomes" id="UP000006729"/>
    </source>
</evidence>
<dbReference type="Proteomes" id="UP000006729">
    <property type="component" value="Chromosome 18"/>
</dbReference>
<gene>
    <name evidence="1" type="ORF">POPTR_018G009850</name>
</gene>
<accession>A0A3N7G5M3</accession>
<proteinExistence type="predicted"/>